<gene>
    <name evidence="2" type="ORF">ACFO6V_07240</name>
</gene>
<name>A0ABV9HEM4_9MICO</name>
<keyword evidence="3" id="KW-1185">Reference proteome</keyword>
<protein>
    <recommendedName>
        <fullName evidence="4">DUF222 domain-containing protein</fullName>
    </recommendedName>
</protein>
<evidence type="ECO:0000313" key="3">
    <source>
        <dbReference type="Proteomes" id="UP001596011"/>
    </source>
</evidence>
<accession>A0ABV9HEM4</accession>
<dbReference type="Proteomes" id="UP001596011">
    <property type="component" value="Unassembled WGS sequence"/>
</dbReference>
<dbReference type="EMBL" id="JBHSFI010000003">
    <property type="protein sequence ID" value="MFC4628020.1"/>
    <property type="molecule type" value="Genomic_DNA"/>
</dbReference>
<proteinExistence type="predicted"/>
<feature type="region of interest" description="Disordered" evidence="1">
    <location>
        <begin position="189"/>
        <end position="229"/>
    </location>
</feature>
<sequence length="229" mass="24761">MAKARQNDPLSAILQESTDLIGTTLEQIEWAESEIDAAITRHPDQGDLLYHGFELLRPTHPLMATEFVSRSHYRELLDRLATGMDTRPGTAAEVCCACRDASLAAPLNSTAAGLYFRMWESAFPDMPPVTDRTQHHEALEGSSIDALEATSRRTLARKDRIVGDISCTGMHHATAVPCTYAADRANAAETASPTKRRAPASQPAAALVPNTASALVERPEAPSMEAPNL</sequence>
<comment type="caution">
    <text evidence="2">The sequence shown here is derived from an EMBL/GenBank/DDBJ whole genome shotgun (WGS) entry which is preliminary data.</text>
</comment>
<evidence type="ECO:0000313" key="2">
    <source>
        <dbReference type="EMBL" id="MFC4628020.1"/>
    </source>
</evidence>
<dbReference type="RefSeq" id="WP_377133700.1">
    <property type="nucleotide sequence ID" value="NZ_JBHSFI010000003.1"/>
</dbReference>
<evidence type="ECO:0008006" key="4">
    <source>
        <dbReference type="Google" id="ProtNLM"/>
    </source>
</evidence>
<organism evidence="2 3">
    <name type="scientific">Promicromonospora alba</name>
    <dbReference type="NCBI Taxonomy" id="1616110"/>
    <lineage>
        <taxon>Bacteria</taxon>
        <taxon>Bacillati</taxon>
        <taxon>Actinomycetota</taxon>
        <taxon>Actinomycetes</taxon>
        <taxon>Micrococcales</taxon>
        <taxon>Promicromonosporaceae</taxon>
        <taxon>Promicromonospora</taxon>
    </lineage>
</organism>
<evidence type="ECO:0000256" key="1">
    <source>
        <dbReference type="SAM" id="MobiDB-lite"/>
    </source>
</evidence>
<reference evidence="3" key="1">
    <citation type="journal article" date="2019" name="Int. J. Syst. Evol. Microbiol.">
        <title>The Global Catalogue of Microorganisms (GCM) 10K type strain sequencing project: providing services to taxonomists for standard genome sequencing and annotation.</title>
        <authorList>
            <consortium name="The Broad Institute Genomics Platform"/>
            <consortium name="The Broad Institute Genome Sequencing Center for Infectious Disease"/>
            <person name="Wu L."/>
            <person name="Ma J."/>
        </authorList>
    </citation>
    <scope>NUCLEOTIDE SEQUENCE [LARGE SCALE GENOMIC DNA]</scope>
    <source>
        <strain evidence="3">CCUG 42722</strain>
    </source>
</reference>